<dbReference type="GeneID" id="55617180"/>
<name>A0A5B9N479_9CAUD</name>
<dbReference type="EMBL" id="MK813941">
    <property type="protein sequence ID" value="QEG08724.1"/>
    <property type="molecule type" value="Genomic_DNA"/>
</dbReference>
<dbReference type="KEGG" id="vg:55617180"/>
<evidence type="ECO:0000313" key="2">
    <source>
        <dbReference type="Proteomes" id="UP000325103"/>
    </source>
</evidence>
<organism evidence="1 2">
    <name type="scientific">Aeromonas phage 4L372XY</name>
    <dbReference type="NCBI Taxonomy" id="2588520"/>
    <lineage>
        <taxon>Viruses</taxon>
        <taxon>Duplodnaviria</taxon>
        <taxon>Heunggongvirae</taxon>
        <taxon>Uroviricota</taxon>
        <taxon>Caudoviricetes</taxon>
        <taxon>Plateaulakevirus</taxon>
        <taxon>Plateaulakevirus pv4L372XY</taxon>
    </lineage>
</organism>
<dbReference type="RefSeq" id="YP_009846808.1">
    <property type="nucleotide sequence ID" value="NC_048772.1"/>
</dbReference>
<keyword evidence="2" id="KW-1185">Reference proteome</keyword>
<evidence type="ECO:0000313" key="1">
    <source>
        <dbReference type="EMBL" id="QEG08724.1"/>
    </source>
</evidence>
<proteinExistence type="predicted"/>
<reference evidence="1 2" key="1">
    <citation type="submission" date="2019-04" db="EMBL/GenBank/DDBJ databases">
        <title>Nine Novel Phages from a Plateau Lake in Southwest China Provide Insights into Aeromonas Phage Diversity.</title>
        <authorList>
            <person name="Xiao W."/>
            <person name="Bai M."/>
            <person name="Wang Y."/>
            <person name="Cui X."/>
        </authorList>
    </citation>
    <scope>NUCLEOTIDE SEQUENCE [LARGE SCALE GENOMIC DNA]</scope>
</reference>
<sequence>MQKFHMYVIDSRTIHKNHICGVDDQGNWQLADKISSDRYPELEPMEMTTRQIHLATKQLKDCISGKYRTIEVIPA</sequence>
<dbReference type="Proteomes" id="UP000325103">
    <property type="component" value="Segment"/>
</dbReference>
<accession>A0A5B9N479</accession>
<protein>
    <submittedName>
        <fullName evidence="1">Uncharacterized protein</fullName>
    </submittedName>
</protein>
<gene>
    <name evidence="1" type="primary">4L372XY_009</name>
</gene>